<feature type="region of interest" description="Disordered" evidence="3">
    <location>
        <begin position="233"/>
        <end position="252"/>
    </location>
</feature>
<evidence type="ECO:0000313" key="5">
    <source>
        <dbReference type="Proteomes" id="UP000729402"/>
    </source>
</evidence>
<reference evidence="4" key="2">
    <citation type="submission" date="2021-02" db="EMBL/GenBank/DDBJ databases">
        <authorList>
            <person name="Kimball J.A."/>
            <person name="Haas M.W."/>
            <person name="Macchietto M."/>
            <person name="Kono T."/>
            <person name="Duquette J."/>
            <person name="Shao M."/>
        </authorList>
    </citation>
    <scope>NUCLEOTIDE SEQUENCE</scope>
    <source>
        <tissue evidence="4">Fresh leaf tissue</tissue>
    </source>
</reference>
<dbReference type="OrthoDB" id="77564at2759"/>
<comment type="caution">
    <text evidence="4">The sequence shown here is derived from an EMBL/GenBank/DDBJ whole genome shotgun (WGS) entry which is preliminary data.</text>
</comment>
<keyword evidence="2" id="KW-0539">Nucleus</keyword>
<feature type="compositionally biased region" description="Basic and acidic residues" evidence="3">
    <location>
        <begin position="234"/>
        <end position="252"/>
    </location>
</feature>
<gene>
    <name evidence="4" type="ORF">GUJ93_ZPchr0013g37119</name>
</gene>
<feature type="compositionally biased region" description="Polar residues" evidence="3">
    <location>
        <begin position="1479"/>
        <end position="1528"/>
    </location>
</feature>
<name>A0A8J5WUV5_ZIZPA</name>
<reference evidence="4" key="1">
    <citation type="journal article" date="2021" name="bioRxiv">
        <title>Whole Genome Assembly and Annotation of Northern Wild Rice, Zizania palustris L., Supports a Whole Genome Duplication in the Zizania Genus.</title>
        <authorList>
            <person name="Haas M."/>
            <person name="Kono T."/>
            <person name="Macchietto M."/>
            <person name="Millas R."/>
            <person name="McGilp L."/>
            <person name="Shao M."/>
            <person name="Duquette J."/>
            <person name="Hirsch C.N."/>
            <person name="Kimball J."/>
        </authorList>
    </citation>
    <scope>NUCLEOTIDE SEQUENCE</scope>
    <source>
        <tissue evidence="4">Fresh leaf tissue</tissue>
    </source>
</reference>
<feature type="compositionally biased region" description="Basic and acidic residues" evidence="3">
    <location>
        <begin position="302"/>
        <end position="326"/>
    </location>
</feature>
<comment type="subcellular location">
    <subcellularLocation>
        <location evidence="1">Nucleus</location>
    </subcellularLocation>
</comment>
<dbReference type="GO" id="GO:0006325">
    <property type="term" value="P:chromatin organization"/>
    <property type="evidence" value="ECO:0007669"/>
    <property type="project" value="InterPro"/>
</dbReference>
<feature type="compositionally biased region" description="Polar residues" evidence="3">
    <location>
        <begin position="1426"/>
        <end position="1447"/>
    </location>
</feature>
<evidence type="ECO:0000256" key="1">
    <source>
        <dbReference type="ARBA" id="ARBA00004123"/>
    </source>
</evidence>
<dbReference type="GO" id="GO:0031491">
    <property type="term" value="F:nucleosome binding"/>
    <property type="evidence" value="ECO:0007669"/>
    <property type="project" value="TreeGrafter"/>
</dbReference>
<feature type="region of interest" description="Disordered" evidence="3">
    <location>
        <begin position="657"/>
        <end position="693"/>
    </location>
</feature>
<dbReference type="PANTHER" id="PTHR15502">
    <property type="entry name" value="CALCINEURIN-BINDING PROTEIN CABIN 1-RELATED"/>
    <property type="match status" value="1"/>
</dbReference>
<dbReference type="PANTHER" id="PTHR15502:SF7">
    <property type="entry name" value="CALCINEURIN-BINDING PROTEIN CABIN-1"/>
    <property type="match status" value="1"/>
</dbReference>
<dbReference type="InterPro" id="IPR033053">
    <property type="entry name" value="Hir3/CABIN1"/>
</dbReference>
<evidence type="ECO:0000256" key="2">
    <source>
        <dbReference type="ARBA" id="ARBA00023242"/>
    </source>
</evidence>
<dbReference type="EMBL" id="JAAALK010000079">
    <property type="protein sequence ID" value="KAG8097801.1"/>
    <property type="molecule type" value="Genomic_DNA"/>
</dbReference>
<feature type="region of interest" description="Disordered" evidence="3">
    <location>
        <begin position="1463"/>
        <end position="1528"/>
    </location>
</feature>
<evidence type="ECO:0000256" key="3">
    <source>
        <dbReference type="SAM" id="MobiDB-lite"/>
    </source>
</evidence>
<organism evidence="4 5">
    <name type="scientific">Zizania palustris</name>
    <name type="common">Northern wild rice</name>
    <dbReference type="NCBI Taxonomy" id="103762"/>
    <lineage>
        <taxon>Eukaryota</taxon>
        <taxon>Viridiplantae</taxon>
        <taxon>Streptophyta</taxon>
        <taxon>Embryophyta</taxon>
        <taxon>Tracheophyta</taxon>
        <taxon>Spermatophyta</taxon>
        <taxon>Magnoliopsida</taxon>
        <taxon>Liliopsida</taxon>
        <taxon>Poales</taxon>
        <taxon>Poaceae</taxon>
        <taxon>BOP clade</taxon>
        <taxon>Oryzoideae</taxon>
        <taxon>Oryzeae</taxon>
        <taxon>Zizaniinae</taxon>
        <taxon>Zizania</taxon>
    </lineage>
</organism>
<evidence type="ECO:0000313" key="4">
    <source>
        <dbReference type="EMBL" id="KAG8097801.1"/>
    </source>
</evidence>
<feature type="compositionally biased region" description="Low complexity" evidence="3">
    <location>
        <begin position="1464"/>
        <end position="1476"/>
    </location>
</feature>
<protein>
    <submittedName>
        <fullName evidence="4">Uncharacterized protein</fullName>
    </submittedName>
</protein>
<accession>A0A8J5WUV5</accession>
<keyword evidence="5" id="KW-1185">Reference proteome</keyword>
<sequence length="1528" mass="172587">MFSIAAINESDTGGQWEPLAPTKEAQESTLSQKYHEGLLKLQEKNFAKARELLEDADNIGSDQHLLQLRFLTLKTSHLFFFNKVVWNHLGTLSCSMGLLSTSRWAFEQGLLCSPNNWNCMEKLLEVLIAIHDEVMCLSVSELILRSWPSHPRALHVKKTIEDAEPVPFAPRGIDRLEPKHATLKFCNKRKSEYDEIYHGTMTKKSKQNAKLQLTEAKWKALLDGILSFLSSDNTKADEDHDAHTESRYSDTKRSVSVNGLAYNMMDVSLSTDTPKTMESAGGNGNDQCHDCESVSSHDCRTAVKEKDVNSDTEHPHERRSTRLERLRSRKSDRKEKAYKEFNTALTLLRTSKDAQNDREFVLLPHCKVVKLLTADRILREINLIKLESLLWNNDENINKITHTEFKELLPPLLLSTKDVYVGNVYGPLRESETVISLELGALDVLISACENAKPMNIKVYLDSHRRKMQVLTVAAGMVGSVTPQEGKKSNYSEFMESINRNRLESVVEAIKDVSRNSSKAKDFIDQCDNSDGQDVFSSLVSIVGDFQSLLLTIMCAAVKMILSRKHSCTGLSYQADQLESSCLVDAAIAFCKLQHLDPMISIKVQVDLIVAVHDLLAEYGLCCAGRDGEGEEGTFLKFAIKHLMSLDVKLKSQLNPSGMEEDAAENDRAEDIVADEPSVCDDKHNSEDEEESELEEIQSSIDSALDQAFFCLYGLKINPDSCSEDDLAVHKNTSRGDYQTKEQCADVFQYVLPYAKALSKTGLVKLRRVLRAILKHFLQPPYDILINNPVDNLLDGPDSCEKILHEIYETNGSIEAILDVMFPGENGYEAFKNCPMLVLSHTQMFMGTWGEFVEQSANLFKYDLLYNPLRFESWQKLANLYDEEVDLLLNDGSKHISILDWRKNTTLVQRVEMGRRHSRRCLLMSLALAKNASQQTETHEMLSLVYYDSLQNVVPFYDQRATLPIKDSTWETFCRNSMKHFKKAFELKPNWLYAFYLGKLCEKLGHPPTEAFSYYNKAIALNPTAVDPVYRMHASRMKLLYTRGNQNLDAIQVVADYTYKQSTKKHVLSMLQSINNVQNSSSDHNDKCVLDSIVENKFVDTDLLDEVWHILYDDCLYALGTCVEGELKHFHKARYKLAQGLYRRGEAGDLERSKEELSFCLKSSRSSFTVNMWEIDGSVRKGRRKKPNIGGSRKNLEVSLSESSRKFITCIRKYMILYLDLLEKNKDLWTLERAYTYLRTDKRFALCLGDIVPVGLGKYLQVLTSAIRNPEICRVSGDASVEHLLEKMFGVFMDHANLWADISTIPEVNSPELSENNLYSYVHQYIHLLESDVRLDVLEGLNEKIRKRFKTPKLSNSNFAKILTPSQAPVERLQQAPDVIENLDLSIPRKLLLWVYALVHGRYSNISAVVKYCDEMKQSRGKRGASTATASPQVVQPTSQCTVSPQVTPKEKCTHIEPHEVHEATPTAPAVSSAPPQQELGSASTSGTPLATETQKIATMAASQLTRSSSSRAMESPQDGSRGNDGTA</sequence>
<proteinExistence type="predicted"/>
<feature type="region of interest" description="Disordered" evidence="3">
    <location>
        <begin position="1423"/>
        <end position="1450"/>
    </location>
</feature>
<dbReference type="GO" id="GO:0005634">
    <property type="term" value="C:nucleus"/>
    <property type="evidence" value="ECO:0007669"/>
    <property type="project" value="UniProtKB-SubCell"/>
</dbReference>
<dbReference type="Proteomes" id="UP000729402">
    <property type="component" value="Unassembled WGS sequence"/>
</dbReference>
<feature type="region of interest" description="Disordered" evidence="3">
    <location>
        <begin position="302"/>
        <end position="332"/>
    </location>
</feature>